<feature type="compositionally biased region" description="Polar residues" evidence="1">
    <location>
        <begin position="43"/>
        <end position="54"/>
    </location>
</feature>
<dbReference type="EMBL" id="MDYN01000302">
    <property type="protein sequence ID" value="OQD68578.1"/>
    <property type="molecule type" value="Genomic_DNA"/>
</dbReference>
<dbReference type="AlphaFoldDB" id="A0A1V6PD30"/>
<comment type="caution">
    <text evidence="3">The sequence shown here is derived from an EMBL/GenBank/DDBJ whole genome shotgun (WGS) entry which is preliminary data.</text>
</comment>
<evidence type="ECO:0000313" key="3">
    <source>
        <dbReference type="EMBL" id="OQD74703.1"/>
    </source>
</evidence>
<dbReference type="Proteomes" id="UP000191672">
    <property type="component" value="Unassembled WGS sequence"/>
</dbReference>
<proteinExistence type="predicted"/>
<organism evidence="3 4">
    <name type="scientific">Penicillium antarcticum</name>
    <dbReference type="NCBI Taxonomy" id="416450"/>
    <lineage>
        <taxon>Eukaryota</taxon>
        <taxon>Fungi</taxon>
        <taxon>Dikarya</taxon>
        <taxon>Ascomycota</taxon>
        <taxon>Pezizomycotina</taxon>
        <taxon>Eurotiomycetes</taxon>
        <taxon>Eurotiomycetidae</taxon>
        <taxon>Eurotiales</taxon>
        <taxon>Aspergillaceae</taxon>
        <taxon>Penicillium</taxon>
    </lineage>
</organism>
<feature type="region of interest" description="Disordered" evidence="1">
    <location>
        <begin position="19"/>
        <end position="55"/>
    </location>
</feature>
<dbReference type="EMBL" id="MDYN01000173">
    <property type="protein sequence ID" value="OQD74703.1"/>
    <property type="molecule type" value="Genomic_DNA"/>
</dbReference>
<feature type="non-terminal residue" evidence="3">
    <location>
        <position position="1"/>
    </location>
</feature>
<name>A0A1V6PD30_9EURO</name>
<evidence type="ECO:0000313" key="2">
    <source>
        <dbReference type="EMBL" id="OQD68578.1"/>
    </source>
</evidence>
<evidence type="ECO:0000313" key="4">
    <source>
        <dbReference type="Proteomes" id="UP000191672"/>
    </source>
</evidence>
<sequence length="111" mass="11915">PASPRLFTQIHFTCSLSRGVSKGEQTESLPVPLNGTGPLRLPTLSSINNQTSHNMAPRLPLSKLEMIQDMVSSKSLTASQMAKAANVVSVQLSTLATTFPGLEMSEHPQLE</sequence>
<evidence type="ECO:0000256" key="1">
    <source>
        <dbReference type="SAM" id="MobiDB-lite"/>
    </source>
</evidence>
<reference evidence="3" key="1">
    <citation type="submission" date="2016-08" db="EMBL/GenBank/DDBJ databases">
        <title>Uncovering the secondary metabolism of Penicillium species provides insights into the evolution of 6-MSA pathways.</title>
        <authorList>
            <person name="Nielsen J.C."/>
            <person name="Nielsen J."/>
        </authorList>
    </citation>
    <scope>NUCLEOTIDE SEQUENCE [LARGE SCALE GENOMIC DNA]</scope>
    <source>
        <strain evidence="3">IBT 31811</strain>
    </source>
</reference>
<keyword evidence="4" id="KW-1185">Reference proteome</keyword>
<reference evidence="4" key="2">
    <citation type="journal article" date="2017" name="Nat. Microbiol.">
        <title>Global analysis of biosynthetic gene clusters reveals vast potential of secondary metabolite production in Penicillium species.</title>
        <authorList>
            <person name="Nielsen J.C."/>
            <person name="Grijseels S."/>
            <person name="Prigent S."/>
            <person name="Ji B."/>
            <person name="Dainat J."/>
            <person name="Nielsen K.F."/>
            <person name="Frisvad J.C."/>
            <person name="Workman M."/>
            <person name="Nielsen J."/>
        </authorList>
    </citation>
    <scope>NUCLEOTIDE SEQUENCE [LARGE SCALE GENOMIC DNA]</scope>
    <source>
        <strain evidence="4">IBT 31811</strain>
    </source>
</reference>
<accession>A0A1V6PD30</accession>
<gene>
    <name evidence="3" type="ORF">PENANT_c173G01661</name>
    <name evidence="2" type="ORF">PENANT_c302G11371</name>
</gene>
<protein>
    <submittedName>
        <fullName evidence="3">Uncharacterized protein</fullName>
    </submittedName>
</protein>